<evidence type="ECO:0000256" key="2">
    <source>
        <dbReference type="ARBA" id="ARBA00022748"/>
    </source>
</evidence>
<accession>A0ABU7W9S7</accession>
<dbReference type="InterPro" id="IPR050553">
    <property type="entry name" value="Thioredoxin_ResA/DsbE_sf"/>
</dbReference>
<sequence>MNCFNKKNLLAIVIFLVMVNYGYSQVKVSEFIQESKIASPESNKLYFVDFWATWCVPCITAKEHLKVLQNQFPNDFYVVSLSSENPLKVERFLKKKPNDLAVAIDYNKETFSKYNVNVLPAGVLFNANGKVLWEGGAPDLKKEMVARFLRQQTARTSLSSFFNVVSIEDETLNEYIPTEVMEVKSLQSGFEELSVVDNDHYLKISGSLKSILGYLAKIYKNQIVIAEDLDTNYEVYFKKPLNTNENLAFKLITELKLSVDRKYDEGEGISFTIDTPKFWDTNQIDWGTNNSKYLIGDSQIQGDNVSLKDIAYQLAYVLDMPVIFPDDSDVILGLHDWDFHYKFFQLMQTDLEDNYGIKAEKKTISYPVYHIQKKAP</sequence>
<keyword evidence="3" id="KW-1015">Disulfide bond</keyword>
<dbReference type="InterPro" id="IPR013766">
    <property type="entry name" value="Thioredoxin_domain"/>
</dbReference>
<name>A0ABU7W9S7_9FLAO</name>
<reference evidence="6 7" key="1">
    <citation type="submission" date="2024-02" db="EMBL/GenBank/DDBJ databases">
        <title>Winogradskyella poriferorum JCM 12885.</title>
        <authorList>
            <person name="Zhang D.-F."/>
            <person name="Fu Z.-Y."/>
        </authorList>
    </citation>
    <scope>NUCLEOTIDE SEQUENCE [LARGE SCALE GENOMIC DNA]</scope>
    <source>
        <strain evidence="6 7">JCM 12885</strain>
    </source>
</reference>
<evidence type="ECO:0000259" key="5">
    <source>
        <dbReference type="PROSITE" id="PS51352"/>
    </source>
</evidence>
<evidence type="ECO:0000256" key="4">
    <source>
        <dbReference type="ARBA" id="ARBA00023284"/>
    </source>
</evidence>
<organism evidence="6 7">
    <name type="scientific">Winogradskyella poriferorum</name>
    <dbReference type="NCBI Taxonomy" id="307627"/>
    <lineage>
        <taxon>Bacteria</taxon>
        <taxon>Pseudomonadati</taxon>
        <taxon>Bacteroidota</taxon>
        <taxon>Flavobacteriia</taxon>
        <taxon>Flavobacteriales</taxon>
        <taxon>Flavobacteriaceae</taxon>
        <taxon>Winogradskyella</taxon>
    </lineage>
</organism>
<comment type="subcellular location">
    <subcellularLocation>
        <location evidence="1">Cell envelope</location>
    </subcellularLocation>
</comment>
<proteinExistence type="predicted"/>
<dbReference type="CDD" id="cd02966">
    <property type="entry name" value="TlpA_like_family"/>
    <property type="match status" value="1"/>
</dbReference>
<feature type="domain" description="Thioredoxin" evidence="5">
    <location>
        <begin position="5"/>
        <end position="154"/>
    </location>
</feature>
<dbReference type="EMBL" id="JAZHOU010000008">
    <property type="protein sequence ID" value="MEF3080512.1"/>
    <property type="molecule type" value="Genomic_DNA"/>
</dbReference>
<dbReference type="PANTHER" id="PTHR42852">
    <property type="entry name" value="THIOL:DISULFIDE INTERCHANGE PROTEIN DSBE"/>
    <property type="match status" value="1"/>
</dbReference>
<dbReference type="RefSeq" id="WP_331811211.1">
    <property type="nucleotide sequence ID" value="NZ_JAZHOU010000008.1"/>
</dbReference>
<dbReference type="PROSITE" id="PS51352">
    <property type="entry name" value="THIOREDOXIN_2"/>
    <property type="match status" value="1"/>
</dbReference>
<gene>
    <name evidence="6" type="ORF">V1468_15970</name>
</gene>
<protein>
    <submittedName>
        <fullName evidence="6">TlpA disulfide reductase family protein</fullName>
    </submittedName>
</protein>
<keyword evidence="2" id="KW-0201">Cytochrome c-type biogenesis</keyword>
<dbReference type="InterPro" id="IPR036249">
    <property type="entry name" value="Thioredoxin-like_sf"/>
</dbReference>
<dbReference type="PANTHER" id="PTHR42852:SF6">
    <property type="entry name" value="THIOL:DISULFIDE INTERCHANGE PROTEIN DSBE"/>
    <property type="match status" value="1"/>
</dbReference>
<dbReference type="Gene3D" id="3.40.30.10">
    <property type="entry name" value="Glutaredoxin"/>
    <property type="match status" value="1"/>
</dbReference>
<dbReference type="Proteomes" id="UP001356704">
    <property type="component" value="Unassembled WGS sequence"/>
</dbReference>
<evidence type="ECO:0000313" key="7">
    <source>
        <dbReference type="Proteomes" id="UP001356704"/>
    </source>
</evidence>
<evidence type="ECO:0000256" key="3">
    <source>
        <dbReference type="ARBA" id="ARBA00023157"/>
    </source>
</evidence>
<keyword evidence="4" id="KW-0676">Redox-active center</keyword>
<comment type="caution">
    <text evidence="6">The sequence shown here is derived from an EMBL/GenBank/DDBJ whole genome shotgun (WGS) entry which is preliminary data.</text>
</comment>
<evidence type="ECO:0000313" key="6">
    <source>
        <dbReference type="EMBL" id="MEF3080512.1"/>
    </source>
</evidence>
<keyword evidence="7" id="KW-1185">Reference proteome</keyword>
<evidence type="ECO:0000256" key="1">
    <source>
        <dbReference type="ARBA" id="ARBA00004196"/>
    </source>
</evidence>
<dbReference type="Pfam" id="PF08534">
    <property type="entry name" value="Redoxin"/>
    <property type="match status" value="1"/>
</dbReference>
<dbReference type="InterPro" id="IPR013740">
    <property type="entry name" value="Redoxin"/>
</dbReference>
<dbReference type="SUPFAM" id="SSF52833">
    <property type="entry name" value="Thioredoxin-like"/>
    <property type="match status" value="1"/>
</dbReference>